<reference evidence="2" key="1">
    <citation type="journal article" date="2023" name="G3 (Bethesda)">
        <title>Genome assembly and association tests identify interacting loci associated with vigor, precocity, and sex in interspecific pistachio rootstocks.</title>
        <authorList>
            <person name="Palmer W."/>
            <person name="Jacygrad E."/>
            <person name="Sagayaradj S."/>
            <person name="Cavanaugh K."/>
            <person name="Han R."/>
            <person name="Bertier L."/>
            <person name="Beede B."/>
            <person name="Kafkas S."/>
            <person name="Golino D."/>
            <person name="Preece J."/>
            <person name="Michelmore R."/>
        </authorList>
    </citation>
    <scope>NUCLEOTIDE SEQUENCE [LARGE SCALE GENOMIC DNA]</scope>
</reference>
<name>A0ACC0X3W8_9ROSI</name>
<dbReference type="EMBL" id="CM047749">
    <property type="protein sequence ID" value="KAJ0010185.1"/>
    <property type="molecule type" value="Genomic_DNA"/>
</dbReference>
<accession>A0ACC0X3W8</accession>
<dbReference type="Proteomes" id="UP001163603">
    <property type="component" value="Chromosome 14"/>
</dbReference>
<evidence type="ECO:0000313" key="2">
    <source>
        <dbReference type="Proteomes" id="UP001163603"/>
    </source>
</evidence>
<comment type="caution">
    <text evidence="1">The sequence shown here is derived from an EMBL/GenBank/DDBJ whole genome shotgun (WGS) entry which is preliminary data.</text>
</comment>
<sequence>MTQDDSTDRGRNGIGCFYVSS</sequence>
<protein>
    <submittedName>
        <fullName evidence="1">Uncharacterized protein</fullName>
    </submittedName>
</protein>
<proteinExistence type="predicted"/>
<keyword evidence="2" id="KW-1185">Reference proteome</keyword>
<evidence type="ECO:0000313" key="1">
    <source>
        <dbReference type="EMBL" id="KAJ0010185.1"/>
    </source>
</evidence>
<organism evidence="1 2">
    <name type="scientific">Pistacia integerrima</name>
    <dbReference type="NCBI Taxonomy" id="434235"/>
    <lineage>
        <taxon>Eukaryota</taxon>
        <taxon>Viridiplantae</taxon>
        <taxon>Streptophyta</taxon>
        <taxon>Embryophyta</taxon>
        <taxon>Tracheophyta</taxon>
        <taxon>Spermatophyta</taxon>
        <taxon>Magnoliopsida</taxon>
        <taxon>eudicotyledons</taxon>
        <taxon>Gunneridae</taxon>
        <taxon>Pentapetalae</taxon>
        <taxon>rosids</taxon>
        <taxon>malvids</taxon>
        <taxon>Sapindales</taxon>
        <taxon>Anacardiaceae</taxon>
        <taxon>Pistacia</taxon>
    </lineage>
</organism>
<gene>
    <name evidence="1" type="ORF">Pint_32956</name>
</gene>